<reference evidence="9 10" key="1">
    <citation type="submission" date="2025-04" db="UniProtKB">
        <authorList>
            <consortium name="RefSeq"/>
        </authorList>
    </citation>
    <scope>IDENTIFICATION</scope>
</reference>
<keyword evidence="3 6" id="KW-0812">Transmembrane</keyword>
<dbReference type="InterPro" id="IPR024989">
    <property type="entry name" value="MFS_assoc_dom"/>
</dbReference>
<dbReference type="PANTHER" id="PTHR16172:SF27">
    <property type="entry name" value="FI19426P1"/>
    <property type="match status" value="1"/>
</dbReference>
<feature type="transmembrane region" description="Helical" evidence="6">
    <location>
        <begin position="34"/>
        <end position="54"/>
    </location>
</feature>
<evidence type="ECO:0000259" key="7">
    <source>
        <dbReference type="Pfam" id="PF12832"/>
    </source>
</evidence>
<feature type="transmembrane region" description="Helical" evidence="6">
    <location>
        <begin position="530"/>
        <end position="548"/>
    </location>
</feature>
<dbReference type="InterPro" id="IPR051717">
    <property type="entry name" value="MFS_MFSD6"/>
</dbReference>
<dbReference type="RefSeq" id="XP_024939731.1">
    <property type="nucleotide sequence ID" value="XM_025083963.1"/>
</dbReference>
<feature type="transmembrane region" description="Helical" evidence="6">
    <location>
        <begin position="497"/>
        <end position="518"/>
    </location>
</feature>
<dbReference type="SUPFAM" id="SSF103473">
    <property type="entry name" value="MFS general substrate transporter"/>
    <property type="match status" value="2"/>
</dbReference>
<keyword evidence="4 6" id="KW-1133">Transmembrane helix</keyword>
<dbReference type="GeneID" id="107266750"/>
<evidence type="ECO:0000256" key="5">
    <source>
        <dbReference type="ARBA" id="ARBA00023136"/>
    </source>
</evidence>
<evidence type="ECO:0000313" key="10">
    <source>
        <dbReference type="RefSeq" id="XP_024939731.1"/>
    </source>
</evidence>
<dbReference type="RefSeq" id="XP_024939732.1">
    <property type="nucleotide sequence ID" value="XM_025083964.1"/>
</dbReference>
<feature type="transmembrane region" description="Helical" evidence="6">
    <location>
        <begin position="373"/>
        <end position="395"/>
    </location>
</feature>
<dbReference type="GO" id="GO:0016020">
    <property type="term" value="C:membrane"/>
    <property type="evidence" value="ECO:0007669"/>
    <property type="project" value="UniProtKB-SubCell"/>
</dbReference>
<dbReference type="RefSeq" id="XP_024939730.1">
    <property type="nucleotide sequence ID" value="XM_025083962.1"/>
</dbReference>
<evidence type="ECO:0000256" key="2">
    <source>
        <dbReference type="ARBA" id="ARBA00005241"/>
    </source>
</evidence>
<feature type="transmembrane region" description="Helical" evidence="6">
    <location>
        <begin position="560"/>
        <end position="581"/>
    </location>
</feature>
<evidence type="ECO:0000313" key="8">
    <source>
        <dbReference type="Proteomes" id="UP000694920"/>
    </source>
</evidence>
<keyword evidence="8" id="KW-1185">Reference proteome</keyword>
<proteinExistence type="inferred from homology"/>
<evidence type="ECO:0000313" key="11">
    <source>
        <dbReference type="RefSeq" id="XP_024939732.1"/>
    </source>
</evidence>
<gene>
    <name evidence="9 10 11" type="primary">LOC107266750</name>
</gene>
<keyword evidence="5 6" id="KW-0472">Membrane</keyword>
<organism evidence="8 9">
    <name type="scientific">Cephus cinctus</name>
    <name type="common">Wheat stem sawfly</name>
    <dbReference type="NCBI Taxonomy" id="211228"/>
    <lineage>
        <taxon>Eukaryota</taxon>
        <taxon>Metazoa</taxon>
        <taxon>Ecdysozoa</taxon>
        <taxon>Arthropoda</taxon>
        <taxon>Hexapoda</taxon>
        <taxon>Insecta</taxon>
        <taxon>Pterygota</taxon>
        <taxon>Neoptera</taxon>
        <taxon>Endopterygota</taxon>
        <taxon>Hymenoptera</taxon>
        <taxon>Cephoidea</taxon>
        <taxon>Cephidae</taxon>
        <taxon>Cephus</taxon>
    </lineage>
</organism>
<feature type="transmembrane region" description="Helical" evidence="6">
    <location>
        <begin position="107"/>
        <end position="130"/>
    </location>
</feature>
<dbReference type="InterPro" id="IPR036259">
    <property type="entry name" value="MFS_trans_sf"/>
</dbReference>
<name>A0AAJ7REZ8_CEPCN</name>
<dbReference type="Gene3D" id="1.20.1250.20">
    <property type="entry name" value="MFS general substrate transporter like domains"/>
    <property type="match status" value="2"/>
</dbReference>
<evidence type="ECO:0000256" key="4">
    <source>
        <dbReference type="ARBA" id="ARBA00022989"/>
    </source>
</evidence>
<accession>A0AAJ7REZ8</accession>
<evidence type="ECO:0000256" key="6">
    <source>
        <dbReference type="SAM" id="Phobius"/>
    </source>
</evidence>
<feature type="transmembrane region" description="Helical" evidence="6">
    <location>
        <begin position="659"/>
        <end position="678"/>
    </location>
</feature>
<dbReference type="Pfam" id="PF12832">
    <property type="entry name" value="MFS_1_like"/>
    <property type="match status" value="1"/>
</dbReference>
<feature type="transmembrane region" description="Helical" evidence="6">
    <location>
        <begin position="443"/>
        <end position="462"/>
    </location>
</feature>
<protein>
    <submittedName>
        <fullName evidence="9 10">Uncharacterized protein LOC107266750 isoform X1</fullName>
    </submittedName>
</protein>
<evidence type="ECO:0000313" key="9">
    <source>
        <dbReference type="RefSeq" id="XP_024939730.1"/>
    </source>
</evidence>
<feature type="transmembrane region" description="Helical" evidence="6">
    <location>
        <begin position="416"/>
        <end position="437"/>
    </location>
</feature>
<comment type="subcellular location">
    <subcellularLocation>
        <location evidence="1">Membrane</location>
        <topology evidence="1">Multi-pass membrane protein</topology>
    </subcellularLocation>
</comment>
<dbReference type="PANTHER" id="PTHR16172">
    <property type="entry name" value="MAJOR FACILITATOR SUPERFAMILY DOMAIN-CONTAINING PROTEIN 6-LIKE"/>
    <property type="match status" value="1"/>
</dbReference>
<comment type="similarity">
    <text evidence="2">Belongs to the major facilitator superfamily. MFSD6 family.</text>
</comment>
<feature type="domain" description="Major facilitator superfamily associated" evidence="7">
    <location>
        <begin position="29"/>
        <end position="642"/>
    </location>
</feature>
<sequence length="737" mass="81021">MTATTTASTMAPARASKSAVRGKLINPNLLSLKFLLFVFFGGMGCLFPFLPLHMRAVGLTLEELRIVSIVSPVVAILGPLIMAPLADKLAGRQGTNSRASTGRYLRVMIAITCLLSAILYSCLLLVPPVIRVNPQNGSKPSVSFICDNDGAIFYQERCQDSLTCIPWQERASPLILKNCSYVCTENATRNTDFLKWDTMSERIDGIESSGDETVVIPVEVEDVTYTYQEDADIVDQLEADSQDKKGKNKRSTENQDYADLVIKDGIPPHVCFNDLETGGIMCHVSARYSQSFTVNVTLKQPMESDDPLQDKWCSYPVSDFFECRIPENVQTRMALLNKTCSIKCDPSDSYALAGSVVAENQCNKIIGDPNMTFWIYVVVRSIADIFPTTAVALLDGAIVIATRETSCGRGDVGRQLAFGSLGFAAFAPLAGYLSTLMPPSPAYFLPVALFAVLMLLAALIAITANGMPLSPPEWWWHTRSGMLALPMSAVKRYGSETAALLLVLLVMGIFWSSMDSYLPLHLASLKGDDLAIAIALTIGALPAVLFLWKSENLVDYCGHSNLLITAFTIYILRFTGLSLVSDTWWSIISEAVELFTLAIMWVTAILYMRHLVPRHLTVTAQALPVIAHFCIGRCIGAVIGAYVNNGNDFNRSEINDLRFVYRCMAVAAAIVAVAYFILYHGLLKPRCHAQTTHGPRQPPTIVQAAIKEYEQSMNGNGNYTPLRVYHNGRGKKGQFRY</sequence>
<feature type="transmembrane region" description="Helical" evidence="6">
    <location>
        <begin position="620"/>
        <end position="639"/>
    </location>
</feature>
<feature type="transmembrane region" description="Helical" evidence="6">
    <location>
        <begin position="587"/>
        <end position="608"/>
    </location>
</feature>
<evidence type="ECO:0000256" key="1">
    <source>
        <dbReference type="ARBA" id="ARBA00004141"/>
    </source>
</evidence>
<evidence type="ECO:0000256" key="3">
    <source>
        <dbReference type="ARBA" id="ARBA00022692"/>
    </source>
</evidence>
<dbReference type="AlphaFoldDB" id="A0AAJ7REZ8"/>
<feature type="transmembrane region" description="Helical" evidence="6">
    <location>
        <begin position="66"/>
        <end position="86"/>
    </location>
</feature>
<dbReference type="Proteomes" id="UP000694920">
    <property type="component" value="Unplaced"/>
</dbReference>